<organism evidence="1">
    <name type="scientific">Candidatus Kentrum sp. TC</name>
    <dbReference type="NCBI Taxonomy" id="2126339"/>
    <lineage>
        <taxon>Bacteria</taxon>
        <taxon>Pseudomonadati</taxon>
        <taxon>Pseudomonadota</taxon>
        <taxon>Gammaproteobacteria</taxon>
        <taxon>Candidatus Kentrum</taxon>
    </lineage>
</organism>
<dbReference type="SUPFAM" id="SSF102114">
    <property type="entry name" value="Radical SAM enzymes"/>
    <property type="match status" value="1"/>
</dbReference>
<dbReference type="InterPro" id="IPR058240">
    <property type="entry name" value="rSAM_sf"/>
</dbReference>
<dbReference type="EMBL" id="CAADFS010000018">
    <property type="protein sequence ID" value="VFK43761.1"/>
    <property type="molecule type" value="Genomic_DNA"/>
</dbReference>
<name>A0A450YQC6_9GAMM</name>
<reference evidence="1" key="1">
    <citation type="submission" date="2019-02" db="EMBL/GenBank/DDBJ databases">
        <authorList>
            <person name="Gruber-Vodicka R. H."/>
            <person name="Seah K. B. B."/>
        </authorList>
    </citation>
    <scope>NUCLEOTIDE SEQUENCE</scope>
    <source>
        <strain evidence="1">BECK_BZ123</strain>
    </source>
</reference>
<dbReference type="AlphaFoldDB" id="A0A450YQC6"/>
<sequence>MNSQLHSGLQWKYKPPARLILILRGRPCRYARCKFCALPSQALPDISDEEFREAVERGLRQIQVPKEIELHEVFIYNFGNGLDPKNLPPSVLESVISWCRRRHPSLQLVSLENRPNAAYGFSSENLARVEMLLGKIQPELAIGYETKDDMLRNRVLRKGLSQRAFDKALGLLGQRGWWARVYLMLKSAPSIEDTEAQEELLKGAAFVLELGEKHSVPTRTHMNVTYVARGTDMEQWFREGIYAPPSLECIQDTFRQLKYIDPCAILGDDDEGLGL</sequence>
<proteinExistence type="predicted"/>
<protein>
    <submittedName>
        <fullName evidence="1">Radical SAM enzyme, TIGR01210 family</fullName>
    </submittedName>
</protein>
<evidence type="ECO:0000313" key="1">
    <source>
        <dbReference type="EMBL" id="VFK43761.1"/>
    </source>
</evidence>
<gene>
    <name evidence="1" type="ORF">BECKTC1821D_GA0114238_101820</name>
</gene>
<accession>A0A450YQC6</accession>